<organism evidence="2 3">
    <name type="scientific">Luteimonas endophytica</name>
    <dbReference type="NCBI Taxonomy" id="3042023"/>
    <lineage>
        <taxon>Bacteria</taxon>
        <taxon>Pseudomonadati</taxon>
        <taxon>Pseudomonadota</taxon>
        <taxon>Gammaproteobacteria</taxon>
        <taxon>Lysobacterales</taxon>
        <taxon>Lysobacteraceae</taxon>
        <taxon>Luteimonas</taxon>
    </lineage>
</organism>
<dbReference type="RefSeq" id="WP_280576272.1">
    <property type="nucleotide sequence ID" value="NZ_JARXRM010000046.1"/>
</dbReference>
<name>A0ABT6JDK6_9GAMM</name>
<protein>
    <recommendedName>
        <fullName evidence="4">Sel1 repeat family protein</fullName>
    </recommendedName>
</protein>
<proteinExistence type="predicted"/>
<gene>
    <name evidence="2" type="ORF">QFW77_18210</name>
</gene>
<keyword evidence="3" id="KW-1185">Reference proteome</keyword>
<evidence type="ECO:0000256" key="1">
    <source>
        <dbReference type="SAM" id="MobiDB-lite"/>
    </source>
</evidence>
<evidence type="ECO:0000313" key="3">
    <source>
        <dbReference type="Proteomes" id="UP001156940"/>
    </source>
</evidence>
<feature type="region of interest" description="Disordered" evidence="1">
    <location>
        <begin position="29"/>
        <end position="62"/>
    </location>
</feature>
<feature type="compositionally biased region" description="Low complexity" evidence="1">
    <location>
        <begin position="33"/>
        <end position="57"/>
    </location>
</feature>
<sequence>MSASKPLIALAVLALLAGLALWLRAGSDPRPGEAPAGAQPEAGAVPQATGFAGSAPALSPPPATAATVAQARRESLRASFERADDLHLYLQSLLPAARAGDAEAMWLVSRIHEYCAPYAGDPGGYANDTDLFGRMRLRASDTMVAARERVSRRCGRFGPRDGLEPTMILVQRREAAEAGSLAAEAALLAAGEPLDEAPAYRRDLAARVQRSADPEAYVALAPAMGVLASGDAAYDGMVAGDQFAELAWQLAACELGQDCGAGGALMTNYCANGGVCPQDPAEDFETFVYEGAIPRQGAEVVDAMVDSLLTGEGEMLK</sequence>
<reference evidence="2 3" key="1">
    <citation type="submission" date="2023-04" db="EMBL/GenBank/DDBJ databases">
        <title>Luteimonas endophyticus RD2P54.</title>
        <authorList>
            <person name="Sun J.-Q."/>
        </authorList>
    </citation>
    <scope>NUCLEOTIDE SEQUENCE [LARGE SCALE GENOMIC DNA]</scope>
    <source>
        <strain evidence="2 3">RD2P54</strain>
    </source>
</reference>
<dbReference type="Proteomes" id="UP001156940">
    <property type="component" value="Unassembled WGS sequence"/>
</dbReference>
<evidence type="ECO:0008006" key="4">
    <source>
        <dbReference type="Google" id="ProtNLM"/>
    </source>
</evidence>
<evidence type="ECO:0000313" key="2">
    <source>
        <dbReference type="EMBL" id="MDH5824904.1"/>
    </source>
</evidence>
<dbReference type="EMBL" id="JARXRM010000046">
    <property type="protein sequence ID" value="MDH5824904.1"/>
    <property type="molecule type" value="Genomic_DNA"/>
</dbReference>
<comment type="caution">
    <text evidence="2">The sequence shown here is derived from an EMBL/GenBank/DDBJ whole genome shotgun (WGS) entry which is preliminary data.</text>
</comment>
<accession>A0ABT6JDK6</accession>